<dbReference type="GO" id="GO:0005886">
    <property type="term" value="C:plasma membrane"/>
    <property type="evidence" value="ECO:0007669"/>
    <property type="project" value="TreeGrafter"/>
</dbReference>
<feature type="transmembrane region" description="Helical" evidence="5">
    <location>
        <begin position="12"/>
        <end position="40"/>
    </location>
</feature>
<dbReference type="InterPro" id="IPR012340">
    <property type="entry name" value="NA-bd_OB-fold"/>
</dbReference>
<reference evidence="7" key="1">
    <citation type="submission" date="2022-06" db="EMBL/GenBank/DDBJ databases">
        <title>Sphingomicrobium sedimins sp. nov., a marine bacterium isolated from tidal flat.</title>
        <authorList>
            <person name="Kim C.-H."/>
            <person name="Yoo Y."/>
            <person name="Kim J.-J."/>
        </authorList>
    </citation>
    <scope>NUCLEOTIDE SEQUENCE</scope>
    <source>
        <strain evidence="7">GRR-S6-50</strain>
    </source>
</reference>
<evidence type="ECO:0000256" key="2">
    <source>
        <dbReference type="ARBA" id="ARBA00022692"/>
    </source>
</evidence>
<feature type="transmembrane region" description="Helical" evidence="5">
    <location>
        <begin position="52"/>
        <end position="70"/>
    </location>
</feature>
<gene>
    <name evidence="7" type="ORF">NDO55_03995</name>
</gene>
<name>A0A9X2EFE5_9SPHN</name>
<dbReference type="RefSeq" id="WP_252112641.1">
    <property type="nucleotide sequence ID" value="NZ_JAMSHT010000001.1"/>
</dbReference>
<evidence type="ECO:0000256" key="5">
    <source>
        <dbReference type="SAM" id="Phobius"/>
    </source>
</evidence>
<comment type="caution">
    <text evidence="7">The sequence shown here is derived from an EMBL/GenBank/DDBJ whole genome shotgun (WGS) entry which is preliminary data.</text>
</comment>
<protein>
    <submittedName>
        <fullName evidence="7">NfeD family protein</fullName>
    </submittedName>
</protein>
<dbReference type="SUPFAM" id="SSF141322">
    <property type="entry name" value="NfeD domain-like"/>
    <property type="match status" value="1"/>
</dbReference>
<dbReference type="Pfam" id="PF01957">
    <property type="entry name" value="NfeD"/>
    <property type="match status" value="1"/>
</dbReference>
<dbReference type="EMBL" id="JAMSHT010000001">
    <property type="protein sequence ID" value="MCM8556978.1"/>
    <property type="molecule type" value="Genomic_DNA"/>
</dbReference>
<dbReference type="AlphaFoldDB" id="A0A9X2EFE5"/>
<dbReference type="Gene3D" id="2.40.50.140">
    <property type="entry name" value="Nucleic acid-binding proteins"/>
    <property type="match status" value="1"/>
</dbReference>
<keyword evidence="2 5" id="KW-0812">Transmembrane</keyword>
<sequence>MDLSSIPPGGWWLIGGFLLLAMELMAPGVFLAFVGAAAIATGVFTWAFDLGVTHQIILMIVYTAVAVLIGKRMYAHPAHDESDGMMNDRARQLIGRKVTVKSDFVDGEGRVVLGDSEWNARAAYDAEAGDRMVITKVEGTRLVLEAPKMLPKS</sequence>
<evidence type="ECO:0000313" key="8">
    <source>
        <dbReference type="Proteomes" id="UP001155128"/>
    </source>
</evidence>
<evidence type="ECO:0000259" key="6">
    <source>
        <dbReference type="Pfam" id="PF01957"/>
    </source>
</evidence>
<evidence type="ECO:0000256" key="3">
    <source>
        <dbReference type="ARBA" id="ARBA00022989"/>
    </source>
</evidence>
<accession>A0A9X2EFE5</accession>
<dbReference type="InterPro" id="IPR002810">
    <property type="entry name" value="NfeD-like_C"/>
</dbReference>
<dbReference type="Proteomes" id="UP001155128">
    <property type="component" value="Unassembled WGS sequence"/>
</dbReference>
<keyword evidence="8" id="KW-1185">Reference proteome</keyword>
<feature type="domain" description="NfeD-like C-terminal" evidence="6">
    <location>
        <begin position="91"/>
        <end position="144"/>
    </location>
</feature>
<proteinExistence type="predicted"/>
<keyword evidence="3 5" id="KW-1133">Transmembrane helix</keyword>
<evidence type="ECO:0000256" key="4">
    <source>
        <dbReference type="ARBA" id="ARBA00023136"/>
    </source>
</evidence>
<dbReference type="InterPro" id="IPR052165">
    <property type="entry name" value="Membrane_assoc_protease"/>
</dbReference>
<organism evidence="7 8">
    <name type="scientific">Sphingomicrobium sediminis</name>
    <dbReference type="NCBI Taxonomy" id="2950949"/>
    <lineage>
        <taxon>Bacteria</taxon>
        <taxon>Pseudomonadati</taxon>
        <taxon>Pseudomonadota</taxon>
        <taxon>Alphaproteobacteria</taxon>
        <taxon>Sphingomonadales</taxon>
        <taxon>Sphingomonadaceae</taxon>
        <taxon>Sphingomicrobium</taxon>
    </lineage>
</organism>
<dbReference type="PANTHER" id="PTHR33507:SF3">
    <property type="entry name" value="INNER MEMBRANE PROTEIN YBBJ"/>
    <property type="match status" value="1"/>
</dbReference>
<keyword evidence="4 5" id="KW-0472">Membrane</keyword>
<evidence type="ECO:0000256" key="1">
    <source>
        <dbReference type="ARBA" id="ARBA00004141"/>
    </source>
</evidence>
<comment type="subcellular location">
    <subcellularLocation>
        <location evidence="1">Membrane</location>
        <topology evidence="1">Multi-pass membrane protein</topology>
    </subcellularLocation>
</comment>
<dbReference type="PANTHER" id="PTHR33507">
    <property type="entry name" value="INNER MEMBRANE PROTEIN YBBJ"/>
    <property type="match status" value="1"/>
</dbReference>
<evidence type="ECO:0000313" key="7">
    <source>
        <dbReference type="EMBL" id="MCM8556978.1"/>
    </source>
</evidence>